<evidence type="ECO:0000256" key="1">
    <source>
        <dbReference type="SAM" id="MobiDB-lite"/>
    </source>
</evidence>
<organism evidence="2 4">
    <name type="scientific">Camelina sativa</name>
    <name type="common">False flax</name>
    <name type="synonym">Myagrum sativum</name>
    <dbReference type="NCBI Taxonomy" id="90675"/>
    <lineage>
        <taxon>Eukaryota</taxon>
        <taxon>Viridiplantae</taxon>
        <taxon>Streptophyta</taxon>
        <taxon>Embryophyta</taxon>
        <taxon>Tracheophyta</taxon>
        <taxon>Spermatophyta</taxon>
        <taxon>Magnoliopsida</taxon>
        <taxon>eudicotyledons</taxon>
        <taxon>Gunneridae</taxon>
        <taxon>Pentapetalae</taxon>
        <taxon>rosids</taxon>
        <taxon>malvids</taxon>
        <taxon>Brassicales</taxon>
        <taxon>Brassicaceae</taxon>
        <taxon>Camelineae</taxon>
        <taxon>Camelina</taxon>
    </lineage>
</organism>
<feature type="region of interest" description="Disordered" evidence="1">
    <location>
        <begin position="1"/>
        <end position="58"/>
    </location>
</feature>
<keyword evidence="2" id="KW-1185">Reference proteome</keyword>
<evidence type="ECO:0000313" key="4">
    <source>
        <dbReference type="RefSeq" id="XP_010509752.1"/>
    </source>
</evidence>
<name>A0ABM0Z348_CAMSA</name>
<dbReference type="RefSeq" id="XP_010509752.1">
    <property type="nucleotide sequence ID" value="XM_010511450.2"/>
</dbReference>
<evidence type="ECO:0000313" key="2">
    <source>
        <dbReference type="Proteomes" id="UP000694864"/>
    </source>
</evidence>
<proteinExistence type="predicted"/>
<dbReference type="GeneID" id="104785732"/>
<feature type="compositionally biased region" description="Basic residues" evidence="1">
    <location>
        <begin position="8"/>
        <end position="24"/>
    </location>
</feature>
<sequence>MLQWMGGSRRKVAASHTSVKKRQKQYFEQRRQQQHQQLTVGSERCPNDINSSNQHPREHHSMDILNLLNLSTATPECNTITDVMDASLSYRTSFSLPDNQTNEFKKANTTTDLLDGTEWIICL</sequence>
<reference evidence="2" key="2">
    <citation type="journal article" date="2014" name="Nat. Commun.">
        <title>The emerging biofuel crop Camelina sativa retains a highly undifferentiated hexaploid genome structure.</title>
        <authorList>
            <person name="Kagale S."/>
            <person name="Koh C."/>
            <person name="Nixon J."/>
            <person name="Bollina V."/>
            <person name="Clarke W.E."/>
            <person name="Tuteja R."/>
            <person name="Spillane C."/>
            <person name="Robinson S.J."/>
            <person name="Links M.G."/>
            <person name="Clarke C."/>
            <person name="Higgins E.E."/>
            <person name="Huebert T."/>
            <person name="Sharpe A.G."/>
            <person name="Parkin I.A."/>
        </authorList>
    </citation>
    <scope>NUCLEOTIDE SEQUENCE [LARGE SCALE GENOMIC DNA]</scope>
    <source>
        <strain evidence="2">r\DH55</strain>
    </source>
</reference>
<evidence type="ECO:0000313" key="3">
    <source>
        <dbReference type="RefSeq" id="XP_010509300.1"/>
    </source>
</evidence>
<dbReference type="RefSeq" id="XP_010509300.1">
    <property type="nucleotide sequence ID" value="XM_010510998.2"/>
</dbReference>
<reference evidence="2" key="1">
    <citation type="journal article" date="1997" name="Nucleic Acids Res.">
        <title>tRNAscan-SE: a program for improved detection of transfer RNA genes in genomic sequence.</title>
        <authorList>
            <person name="Lowe T.M."/>
            <person name="Eddy S.R."/>
        </authorList>
    </citation>
    <scope>NUCLEOTIDE SEQUENCE [LARGE SCALE GENOMIC DNA]</scope>
    <source>
        <strain evidence="2">r\DH55</strain>
    </source>
</reference>
<dbReference type="GeneID" id="104786118"/>
<gene>
    <name evidence="4" type="primary">LOC104786118</name>
    <name evidence="3" type="synonym">LOC104785732</name>
</gene>
<protein>
    <submittedName>
        <fullName evidence="3">Uncharacterized protein LOC104785732</fullName>
    </submittedName>
    <submittedName>
        <fullName evidence="4">Uncharacterized protein LOC104786118</fullName>
    </submittedName>
</protein>
<dbReference type="PANTHER" id="PTHR37722">
    <property type="entry name" value="OS01G0167700 PROTEIN"/>
    <property type="match status" value="1"/>
</dbReference>
<dbReference type="Proteomes" id="UP000694864">
    <property type="component" value="Chromosome 5"/>
</dbReference>
<accession>A0ABM0Z348</accession>
<dbReference type="PANTHER" id="PTHR37722:SF2">
    <property type="entry name" value="OS01G0167700 PROTEIN"/>
    <property type="match status" value="1"/>
</dbReference>
<reference evidence="3 4" key="3">
    <citation type="submission" date="2025-05" db="UniProtKB">
        <authorList>
            <consortium name="RefSeq"/>
        </authorList>
    </citation>
    <scope>IDENTIFICATION</scope>
    <source>
        <tissue evidence="3 4">Leaf</tissue>
    </source>
</reference>